<evidence type="ECO:0000256" key="5">
    <source>
        <dbReference type="ARBA" id="ARBA00023329"/>
    </source>
</evidence>
<organism evidence="9">
    <name type="scientific">Soboliphyme baturini</name>
    <dbReference type="NCBI Taxonomy" id="241478"/>
    <lineage>
        <taxon>Eukaryota</taxon>
        <taxon>Metazoa</taxon>
        <taxon>Ecdysozoa</taxon>
        <taxon>Nematoda</taxon>
        <taxon>Enoplea</taxon>
        <taxon>Dorylaimia</taxon>
        <taxon>Dioctophymatida</taxon>
        <taxon>Dioctophymatoidea</taxon>
        <taxon>Soboliphymatidae</taxon>
        <taxon>Soboliphyme</taxon>
    </lineage>
</organism>
<keyword evidence="1 6" id="KW-0812">Transmembrane</keyword>
<dbReference type="WBParaSite" id="SBAD_0000117301-mRNA-1">
    <property type="protein sequence ID" value="SBAD_0000117301-mRNA-1"/>
    <property type="gene ID" value="SBAD_0000117301"/>
</dbReference>
<evidence type="ECO:0000256" key="2">
    <source>
        <dbReference type="ARBA" id="ARBA00022824"/>
    </source>
</evidence>
<evidence type="ECO:0000256" key="3">
    <source>
        <dbReference type="ARBA" id="ARBA00022989"/>
    </source>
</evidence>
<feature type="transmembrane region" description="Helical" evidence="6">
    <location>
        <begin position="20"/>
        <end position="43"/>
    </location>
</feature>
<evidence type="ECO:0000256" key="6">
    <source>
        <dbReference type="SAM" id="Phobius"/>
    </source>
</evidence>
<keyword evidence="2" id="KW-0256">Endoplasmic reticulum</keyword>
<reference evidence="7 8" key="2">
    <citation type="submission" date="2018-11" db="EMBL/GenBank/DDBJ databases">
        <authorList>
            <consortium name="Pathogen Informatics"/>
        </authorList>
    </citation>
    <scope>NUCLEOTIDE SEQUENCE [LARGE SCALE GENOMIC DNA]</scope>
</reference>
<evidence type="ECO:0000313" key="9">
    <source>
        <dbReference type="WBParaSite" id="SBAD_0000117301-mRNA-1"/>
    </source>
</evidence>
<evidence type="ECO:0000256" key="4">
    <source>
        <dbReference type="ARBA" id="ARBA00023136"/>
    </source>
</evidence>
<dbReference type="PANTHER" id="PTHR31792:SF3">
    <property type="entry name" value="VACUOLAR ATPASE ASSEMBLY INTEGRAL MEMBRANE PROTEIN VMA21"/>
    <property type="match status" value="1"/>
</dbReference>
<keyword evidence="8" id="KW-1185">Reference proteome</keyword>
<feature type="transmembrane region" description="Helical" evidence="6">
    <location>
        <begin position="55"/>
        <end position="78"/>
    </location>
</feature>
<proteinExistence type="predicted"/>
<dbReference type="GO" id="GO:0031410">
    <property type="term" value="C:cytoplasmic vesicle"/>
    <property type="evidence" value="ECO:0007669"/>
    <property type="project" value="UniProtKB-KW"/>
</dbReference>
<accession>A0A183IBZ2</accession>
<name>A0A183IBZ2_9BILA</name>
<dbReference type="GO" id="GO:0005789">
    <property type="term" value="C:endoplasmic reticulum membrane"/>
    <property type="evidence" value="ECO:0007669"/>
    <property type="project" value="TreeGrafter"/>
</dbReference>
<reference evidence="9" key="1">
    <citation type="submission" date="2016-06" db="UniProtKB">
        <authorList>
            <consortium name="WormBaseParasite"/>
        </authorList>
    </citation>
    <scope>IDENTIFICATION</scope>
</reference>
<evidence type="ECO:0000313" key="7">
    <source>
        <dbReference type="EMBL" id="VDO93328.1"/>
    </source>
</evidence>
<dbReference type="EMBL" id="UZAM01006722">
    <property type="protein sequence ID" value="VDO93328.1"/>
    <property type="molecule type" value="Genomic_DNA"/>
</dbReference>
<keyword evidence="3 6" id="KW-1133">Transmembrane helix</keyword>
<evidence type="ECO:0000256" key="1">
    <source>
        <dbReference type="ARBA" id="ARBA00022692"/>
    </source>
</evidence>
<dbReference type="InterPro" id="IPR019013">
    <property type="entry name" value="Vma21"/>
</dbReference>
<dbReference type="OrthoDB" id="160405at2759"/>
<keyword evidence="5" id="KW-0968">Cytoplasmic vesicle</keyword>
<evidence type="ECO:0000313" key="8">
    <source>
        <dbReference type="Proteomes" id="UP000270296"/>
    </source>
</evidence>
<dbReference type="AlphaFoldDB" id="A0A183IBZ2"/>
<dbReference type="Pfam" id="PF09446">
    <property type="entry name" value="VMA21"/>
    <property type="match status" value="1"/>
</dbReference>
<dbReference type="PANTHER" id="PTHR31792">
    <property type="entry name" value="VACUOLAR ATPASE ASSEMBLY INTEGRAL MEMBRANE PROTEIN VMA21"/>
    <property type="match status" value="1"/>
</dbReference>
<protein>
    <submittedName>
        <fullName evidence="9">Vacuolar ATPase assembly integral membrane protein VMA21 homolog</fullName>
    </submittedName>
</protein>
<sequence>MNEFMPNFGDPQVHSALKKLVLFSFAIIATPLGSMFFLKNCIFEGLFHWSSHDSIIYSAIIAVGVVHVVLASFVFVAWHEGRQKSTTVKQD</sequence>
<dbReference type="GO" id="GO:0070072">
    <property type="term" value="P:vacuolar proton-transporting V-type ATPase complex assembly"/>
    <property type="evidence" value="ECO:0007669"/>
    <property type="project" value="InterPro"/>
</dbReference>
<gene>
    <name evidence="7" type="ORF">SBAD_LOCUS1136</name>
</gene>
<keyword evidence="4 6" id="KW-0472">Membrane</keyword>
<dbReference type="Proteomes" id="UP000270296">
    <property type="component" value="Unassembled WGS sequence"/>
</dbReference>